<comment type="caution">
    <text evidence="2">The sequence shown here is derived from an EMBL/GenBank/DDBJ whole genome shotgun (WGS) entry which is preliminary data.</text>
</comment>
<dbReference type="EMBL" id="LVJN01000020">
    <property type="protein sequence ID" value="OSM01557.1"/>
    <property type="molecule type" value="Genomic_DNA"/>
</dbReference>
<gene>
    <name evidence="2" type="ORF">MAIT1_01553</name>
</gene>
<protein>
    <recommendedName>
        <fullName evidence="1">CHAT domain-containing protein</fullName>
    </recommendedName>
</protein>
<dbReference type="STRING" id="1434232.MAIT1_01553"/>
<feature type="domain" description="CHAT" evidence="1">
    <location>
        <begin position="523"/>
        <end position="807"/>
    </location>
</feature>
<keyword evidence="3" id="KW-1185">Reference proteome</keyword>
<evidence type="ECO:0000313" key="3">
    <source>
        <dbReference type="Proteomes" id="UP000194003"/>
    </source>
</evidence>
<dbReference type="Pfam" id="PF12770">
    <property type="entry name" value="CHAT"/>
    <property type="match status" value="1"/>
</dbReference>
<name>A0A1Y2K1K3_9PROT</name>
<dbReference type="PANTHER" id="PTHR10098">
    <property type="entry name" value="RAPSYN-RELATED"/>
    <property type="match status" value="1"/>
</dbReference>
<dbReference type="InterPro" id="IPR024983">
    <property type="entry name" value="CHAT_dom"/>
</dbReference>
<reference evidence="2 3" key="1">
    <citation type="journal article" date="2016" name="BMC Genomics">
        <title>Combined genomic and structural analyses of a cultured magnetotactic bacterium reveals its niche adaptation to a dynamic environment.</title>
        <authorList>
            <person name="Araujo A.C."/>
            <person name="Morillo V."/>
            <person name="Cypriano J."/>
            <person name="Teixeira L.C."/>
            <person name="Leao P."/>
            <person name="Lyra S."/>
            <person name="Almeida L.G."/>
            <person name="Bazylinski D.A."/>
            <person name="Vasconcellos A.T."/>
            <person name="Abreu F."/>
            <person name="Lins U."/>
        </authorList>
    </citation>
    <scope>NUCLEOTIDE SEQUENCE [LARGE SCALE GENOMIC DNA]</scope>
    <source>
        <strain evidence="2 3">IT-1</strain>
    </source>
</reference>
<proteinExistence type="predicted"/>
<dbReference type="AlphaFoldDB" id="A0A1Y2K1K3"/>
<evidence type="ECO:0000259" key="1">
    <source>
        <dbReference type="Pfam" id="PF12770"/>
    </source>
</evidence>
<organism evidence="2 3">
    <name type="scientific">Magnetofaba australis IT-1</name>
    <dbReference type="NCBI Taxonomy" id="1434232"/>
    <lineage>
        <taxon>Bacteria</taxon>
        <taxon>Pseudomonadati</taxon>
        <taxon>Pseudomonadota</taxon>
        <taxon>Magnetococcia</taxon>
        <taxon>Magnetococcales</taxon>
        <taxon>Magnetococcaceae</taxon>
        <taxon>Magnetofaba</taxon>
    </lineage>
</organism>
<dbReference type="SUPFAM" id="SSF48452">
    <property type="entry name" value="TPR-like"/>
    <property type="match status" value="1"/>
</dbReference>
<accession>A0A1Y2K1K3</accession>
<dbReference type="Gene3D" id="1.25.40.10">
    <property type="entry name" value="Tetratricopeptide repeat domain"/>
    <property type="match status" value="1"/>
</dbReference>
<dbReference type="PANTHER" id="PTHR10098:SF108">
    <property type="entry name" value="TETRATRICOPEPTIDE REPEAT PROTEIN 28"/>
    <property type="match status" value="1"/>
</dbReference>
<dbReference type="Proteomes" id="UP000194003">
    <property type="component" value="Unassembled WGS sequence"/>
</dbReference>
<sequence>MWMMALLLAGCASDPSWEMRHFRLKGQHHQAIAFFESQYKLSDELSYEPLQDLCKAYFETRRYTQFMRCADHYLKSVAADKTTQYFTEEKIPVTYGEKVAPVLAWRALMRIDLGEYEAALKDALEANAQLQKVRDKWVGIEKEVDEWAFLTLDVYRAAGLAYALLDKREQAYQFIQRTNEVFGPSNMQELSRLRALAQVQILIALKDYRAALELVREQTTLNPFAVVMVAVSFINPVQGAMEALSTIERTERIKSVPASYLPQLFMFAKTLFETQQDSEAAASYDLFLANPYRVNYPSLEVAALYDRGRLAQRAGDVAGAIDFFTRAMAAGESRRSLIQSETAQTGFATSDPSAVYKDLVALLLEQHRDAEALLAAERGRHRRLVSLLAKEQSFAGVDEAGAALVEALDEAEARLLERDFLADGAAVQTKAAEPAQIRARIAKQYPRMAPLVGAGKPSLAPLLAQLSPRERLLVYFRDGDKLWGFVAYADGRVKGVALRGDNLQKLAALFRSILENPDKSGYQDAAEALYQRLIGPLADELKGADKLLTIPSGAIHGVPLGALIDPQSSAEPLMSRFAMRRLPGFYAAVWLNQQQTGPEPEGQLLAVGHAGPDVDPGQEGAAQRQALALARQEAVALAMAGRPVRDQARVLTGAKATEAGLVRAGESYRYLHVALDGRFDAEQWRKTGLNLLPGGGEDGRLLLPELFQHPWRWRVATFSGVYFPWRDGADTGLEAAAFQAGWLYGGARGVLTSLWRTEPDATQQFILAYYANLARMTPQEALRATQQEMRAAGYEHPYYWAPYVYAGESAQNP</sequence>
<evidence type="ECO:0000313" key="2">
    <source>
        <dbReference type="EMBL" id="OSM01557.1"/>
    </source>
</evidence>
<dbReference type="InterPro" id="IPR011990">
    <property type="entry name" value="TPR-like_helical_dom_sf"/>
</dbReference>